<dbReference type="OrthoDB" id="1095242at2759"/>
<reference evidence="7" key="1">
    <citation type="submission" date="2017-06" db="EMBL/GenBank/DDBJ databases">
        <title>Aedes aegypti genome working group (AGWG) sequencing and assembly.</title>
        <authorList>
            <consortium name="Aedes aegypti Genome Working Group (AGWG)"/>
            <person name="Matthews B.J."/>
        </authorList>
    </citation>
    <scope>NUCLEOTIDE SEQUENCE [LARGE SCALE GENOMIC DNA]</scope>
    <source>
        <strain evidence="7">LVP_AGWG</strain>
    </source>
</reference>
<evidence type="ECO:0000256" key="3">
    <source>
        <dbReference type="ARBA" id="ARBA00022833"/>
    </source>
</evidence>
<feature type="domain" description="C2H2-type" evidence="5">
    <location>
        <begin position="55"/>
        <end position="82"/>
    </location>
</feature>
<dbReference type="PROSITE" id="PS50157">
    <property type="entry name" value="ZINC_FINGER_C2H2_2"/>
    <property type="match status" value="1"/>
</dbReference>
<dbReference type="AlphaFoldDB" id="A0A903VIL9"/>
<dbReference type="GO" id="GO:0000981">
    <property type="term" value="F:DNA-binding transcription factor activity, RNA polymerase II-specific"/>
    <property type="evidence" value="ECO:0007669"/>
    <property type="project" value="TreeGrafter"/>
</dbReference>
<evidence type="ECO:0000313" key="7">
    <source>
        <dbReference type="Proteomes" id="UP000008820"/>
    </source>
</evidence>
<accession>A0A903VIL9</accession>
<dbReference type="GO" id="GO:0005634">
    <property type="term" value="C:nucleus"/>
    <property type="evidence" value="ECO:0007669"/>
    <property type="project" value="UniProtKB-ARBA"/>
</dbReference>
<evidence type="ECO:0000256" key="2">
    <source>
        <dbReference type="ARBA" id="ARBA00022771"/>
    </source>
</evidence>
<dbReference type="EnsemblMetazoa" id="AAEL023244-RA">
    <property type="protein sequence ID" value="AAEL023244-PA"/>
    <property type="gene ID" value="AAEL023244"/>
</dbReference>
<dbReference type="InterPro" id="IPR036236">
    <property type="entry name" value="Znf_C2H2_sf"/>
</dbReference>
<proteinExistence type="predicted"/>
<sequence>MWQCGKQFTKSVFAATARAGHPQRSFGFRSPVDKTFTCNSYLKVHLRIHQNDRPFVCEVCNRGHVTRRDLEVHMTLHTGEKKFVCDVCGKDFARLIALSFHRPDTRAFGAKNSEVQLSLS</sequence>
<keyword evidence="1" id="KW-0479">Metal-binding</keyword>
<dbReference type="InterPro" id="IPR013087">
    <property type="entry name" value="Znf_C2H2_type"/>
</dbReference>
<evidence type="ECO:0000259" key="5">
    <source>
        <dbReference type="PROSITE" id="PS50157"/>
    </source>
</evidence>
<dbReference type="PANTHER" id="PTHR23235:SF120">
    <property type="entry name" value="KRUPPEL-LIKE FACTOR 15"/>
    <property type="match status" value="1"/>
</dbReference>
<reference evidence="6" key="2">
    <citation type="submission" date="2022-10" db="UniProtKB">
        <authorList>
            <consortium name="EnsemblMetazoa"/>
        </authorList>
    </citation>
    <scope>IDENTIFICATION</scope>
    <source>
        <strain evidence="6">LVP_AGWG</strain>
    </source>
</reference>
<dbReference type="Gene3D" id="3.30.160.60">
    <property type="entry name" value="Classic Zinc Finger"/>
    <property type="match status" value="3"/>
</dbReference>
<dbReference type="SUPFAM" id="SSF57667">
    <property type="entry name" value="beta-beta-alpha zinc fingers"/>
    <property type="match status" value="1"/>
</dbReference>
<evidence type="ECO:0000256" key="1">
    <source>
        <dbReference type="ARBA" id="ARBA00022723"/>
    </source>
</evidence>
<organism evidence="6 7">
    <name type="scientific">Aedes aegypti</name>
    <name type="common">Yellowfever mosquito</name>
    <name type="synonym">Culex aegypti</name>
    <dbReference type="NCBI Taxonomy" id="7159"/>
    <lineage>
        <taxon>Eukaryota</taxon>
        <taxon>Metazoa</taxon>
        <taxon>Ecdysozoa</taxon>
        <taxon>Arthropoda</taxon>
        <taxon>Hexapoda</taxon>
        <taxon>Insecta</taxon>
        <taxon>Pterygota</taxon>
        <taxon>Neoptera</taxon>
        <taxon>Endopterygota</taxon>
        <taxon>Diptera</taxon>
        <taxon>Nematocera</taxon>
        <taxon>Culicoidea</taxon>
        <taxon>Culicidae</taxon>
        <taxon>Culicinae</taxon>
        <taxon>Aedini</taxon>
        <taxon>Aedes</taxon>
        <taxon>Stegomyia</taxon>
    </lineage>
</organism>
<dbReference type="GO" id="GO:0008270">
    <property type="term" value="F:zinc ion binding"/>
    <property type="evidence" value="ECO:0007669"/>
    <property type="project" value="UniProtKB-KW"/>
</dbReference>
<protein>
    <recommendedName>
        <fullName evidence="5">C2H2-type domain-containing protein</fullName>
    </recommendedName>
</protein>
<evidence type="ECO:0000313" key="6">
    <source>
        <dbReference type="EnsemblMetazoa" id="AAEL023244-PA"/>
    </source>
</evidence>
<name>A0A903VIL9_AEDAE</name>
<keyword evidence="7" id="KW-1185">Reference proteome</keyword>
<dbReference type="GO" id="GO:0000978">
    <property type="term" value="F:RNA polymerase II cis-regulatory region sequence-specific DNA binding"/>
    <property type="evidence" value="ECO:0007669"/>
    <property type="project" value="TreeGrafter"/>
</dbReference>
<dbReference type="PANTHER" id="PTHR23235">
    <property type="entry name" value="KRUEPPEL-LIKE TRANSCRIPTION FACTOR"/>
    <property type="match status" value="1"/>
</dbReference>
<keyword evidence="2 4" id="KW-0863">Zinc-finger</keyword>
<evidence type="ECO:0000256" key="4">
    <source>
        <dbReference type="PROSITE-ProRule" id="PRU00042"/>
    </source>
</evidence>
<keyword evidence="3" id="KW-0862">Zinc</keyword>
<gene>
    <name evidence="6" type="primary">110680575</name>
</gene>
<dbReference type="FunFam" id="3.30.160.60:FF:000446">
    <property type="entry name" value="Zinc finger protein"/>
    <property type="match status" value="1"/>
</dbReference>
<dbReference type="Proteomes" id="UP000008820">
    <property type="component" value="Unassembled WGS sequence"/>
</dbReference>